<evidence type="ECO:0000256" key="6">
    <source>
        <dbReference type="ARBA" id="ARBA00023136"/>
    </source>
</evidence>
<evidence type="ECO:0000256" key="7">
    <source>
        <dbReference type="SAM" id="MobiDB-lite"/>
    </source>
</evidence>
<dbReference type="Proteomes" id="UP001139089">
    <property type="component" value="Unassembled WGS sequence"/>
</dbReference>
<name>A0A9X1NXI2_9HYPH</name>
<feature type="transmembrane region" description="Helical" evidence="8">
    <location>
        <begin position="377"/>
        <end position="398"/>
    </location>
</feature>
<feature type="transmembrane region" description="Helical" evidence="8">
    <location>
        <begin position="106"/>
        <end position="130"/>
    </location>
</feature>
<reference evidence="9" key="1">
    <citation type="submission" date="2021-12" db="EMBL/GenBank/DDBJ databases">
        <authorList>
            <person name="Li Y."/>
        </authorList>
    </citation>
    <scope>NUCLEOTIDE SEQUENCE</scope>
    <source>
        <strain evidence="9">DKSPLA3</strain>
    </source>
</reference>
<accession>A0A9X1NXI2</accession>
<keyword evidence="10" id="KW-1185">Reference proteome</keyword>
<dbReference type="RefSeq" id="WP_231816282.1">
    <property type="nucleotide sequence ID" value="NZ_JAJOZR010000013.1"/>
</dbReference>
<feature type="region of interest" description="Disordered" evidence="7">
    <location>
        <begin position="1"/>
        <end position="24"/>
    </location>
</feature>
<feature type="transmembrane region" description="Helical" evidence="8">
    <location>
        <begin position="436"/>
        <end position="456"/>
    </location>
</feature>
<dbReference type="EMBL" id="JAJOZR010000013">
    <property type="protein sequence ID" value="MCD7111093.1"/>
    <property type="molecule type" value="Genomic_DNA"/>
</dbReference>
<proteinExistence type="inferred from homology"/>
<dbReference type="AlphaFoldDB" id="A0A9X1NXI2"/>
<evidence type="ECO:0000256" key="1">
    <source>
        <dbReference type="ARBA" id="ARBA00004651"/>
    </source>
</evidence>
<evidence type="ECO:0000313" key="10">
    <source>
        <dbReference type="Proteomes" id="UP001139089"/>
    </source>
</evidence>
<dbReference type="PANTHER" id="PTHR33567">
    <property type="entry name" value="CHROMATE ION TRANSPORTER (EUROFUNG)"/>
    <property type="match status" value="1"/>
</dbReference>
<sequence>MRDQHGTNETGAVSGAPRGRSAGVGAARKPSFAEAARVWARIGFLGFGGPAGQIALMHREVVETRRWVPEERFLHALNYCMLLPGPEAQQLAIYIGWLLHGTRGGLVAGILFVLPGLCILLGLSTLYALYHQTGTLSAVFFGLKATVLAIVIEALLRLARRALTTLSSRAIAALAFAALFFFSVPFPLVILAAGLFGLLTAGRKADAGPEVKPGAGAADGARPWRRTLALVALWSCLWVAPLGLIVLLWGAESVFVALHIFFSKMAVVTFGGAYAVLAYVAQQAVETHHWLRPGEMLDGLALAETTPGPLVLVLTFVAFMAAFRVPPPGLDPVVAGLVGGLVATWVTFVPCFALIFLGAPSVERLRGNRMAVAAMRAISAAVVGVILNLAVWFALHVLFASVRQSRFGPLVLSVPDLASFDGAAALLALLAGGLLFVVRLGVVATLAVCAGGGLILSRL</sequence>
<comment type="subcellular location">
    <subcellularLocation>
        <location evidence="1">Cell membrane</location>
        <topology evidence="1">Multi-pass membrane protein</topology>
    </subcellularLocation>
</comment>
<organism evidence="9 10">
    <name type="scientific">Rhizobium quercicola</name>
    <dbReference type="NCBI Taxonomy" id="2901226"/>
    <lineage>
        <taxon>Bacteria</taxon>
        <taxon>Pseudomonadati</taxon>
        <taxon>Pseudomonadota</taxon>
        <taxon>Alphaproteobacteria</taxon>
        <taxon>Hyphomicrobiales</taxon>
        <taxon>Rhizobiaceae</taxon>
        <taxon>Rhizobium/Agrobacterium group</taxon>
        <taxon>Rhizobium</taxon>
    </lineage>
</organism>
<keyword evidence="5 8" id="KW-1133">Transmembrane helix</keyword>
<keyword evidence="3" id="KW-1003">Cell membrane</keyword>
<dbReference type="InterPro" id="IPR003370">
    <property type="entry name" value="Chromate_transpt"/>
</dbReference>
<protein>
    <submittedName>
        <fullName evidence="9">Chromate efflux transporter</fullName>
    </submittedName>
</protein>
<dbReference type="NCBIfam" id="TIGR00937">
    <property type="entry name" value="2A51"/>
    <property type="match status" value="1"/>
</dbReference>
<gene>
    <name evidence="9" type="primary">chrA</name>
    <name evidence="9" type="ORF">LRX75_18820</name>
</gene>
<keyword evidence="6 8" id="KW-0472">Membrane</keyword>
<feature type="transmembrane region" description="Helical" evidence="8">
    <location>
        <begin position="261"/>
        <end position="281"/>
    </location>
</feature>
<feature type="transmembrane region" description="Helical" evidence="8">
    <location>
        <begin position="38"/>
        <end position="56"/>
    </location>
</feature>
<dbReference type="GO" id="GO:0015109">
    <property type="term" value="F:chromate transmembrane transporter activity"/>
    <property type="evidence" value="ECO:0007669"/>
    <property type="project" value="InterPro"/>
</dbReference>
<evidence type="ECO:0000256" key="4">
    <source>
        <dbReference type="ARBA" id="ARBA00022692"/>
    </source>
</evidence>
<dbReference type="GO" id="GO:0005886">
    <property type="term" value="C:plasma membrane"/>
    <property type="evidence" value="ECO:0007669"/>
    <property type="project" value="UniProtKB-SubCell"/>
</dbReference>
<evidence type="ECO:0000256" key="5">
    <source>
        <dbReference type="ARBA" id="ARBA00022989"/>
    </source>
</evidence>
<feature type="transmembrane region" description="Helical" evidence="8">
    <location>
        <begin position="301"/>
        <end position="321"/>
    </location>
</feature>
<evidence type="ECO:0000256" key="3">
    <source>
        <dbReference type="ARBA" id="ARBA00022475"/>
    </source>
</evidence>
<feature type="transmembrane region" description="Helical" evidence="8">
    <location>
        <begin position="171"/>
        <end position="199"/>
    </location>
</feature>
<feature type="transmembrane region" description="Helical" evidence="8">
    <location>
        <begin position="228"/>
        <end position="249"/>
    </location>
</feature>
<comment type="similarity">
    <text evidence="2">Belongs to the chromate ion transporter (CHR) (TC 2.A.51) family.</text>
</comment>
<feature type="transmembrane region" description="Helical" evidence="8">
    <location>
        <begin position="333"/>
        <end position="357"/>
    </location>
</feature>
<dbReference type="InterPro" id="IPR014047">
    <property type="entry name" value="Chr_Tranpt_l_chain"/>
</dbReference>
<comment type="caution">
    <text evidence="9">The sequence shown here is derived from an EMBL/GenBank/DDBJ whole genome shotgun (WGS) entry which is preliminary data.</text>
</comment>
<feature type="transmembrane region" description="Helical" evidence="8">
    <location>
        <begin position="136"/>
        <end position="159"/>
    </location>
</feature>
<dbReference type="PANTHER" id="PTHR33567:SF3">
    <property type="entry name" value="CHROMATE ION TRANSPORTER (EUROFUNG)"/>
    <property type="match status" value="1"/>
</dbReference>
<evidence type="ECO:0000313" key="9">
    <source>
        <dbReference type="EMBL" id="MCD7111093.1"/>
    </source>
</evidence>
<keyword evidence="4 8" id="KW-0812">Transmembrane</keyword>
<dbReference type="Pfam" id="PF02417">
    <property type="entry name" value="Chromate_transp"/>
    <property type="match status" value="2"/>
</dbReference>
<dbReference type="PIRSF" id="PIRSF004810">
    <property type="entry name" value="ChrA"/>
    <property type="match status" value="1"/>
</dbReference>
<evidence type="ECO:0000256" key="8">
    <source>
        <dbReference type="SAM" id="Phobius"/>
    </source>
</evidence>
<evidence type="ECO:0000256" key="2">
    <source>
        <dbReference type="ARBA" id="ARBA00005262"/>
    </source>
</evidence>